<comment type="caution">
    <text evidence="2">The sequence shown here is derived from an EMBL/GenBank/DDBJ whole genome shotgun (WGS) entry which is preliminary data.</text>
</comment>
<feature type="region of interest" description="Disordered" evidence="1">
    <location>
        <begin position="92"/>
        <end position="139"/>
    </location>
</feature>
<dbReference type="Proteomes" id="UP000190080">
    <property type="component" value="Unassembled WGS sequence"/>
</dbReference>
<protein>
    <submittedName>
        <fullName evidence="2">Uncharacterized protein</fullName>
    </submittedName>
</protein>
<feature type="compositionally biased region" description="Basic and acidic residues" evidence="1">
    <location>
        <begin position="202"/>
        <end position="228"/>
    </location>
</feature>
<evidence type="ECO:0000313" key="3">
    <source>
        <dbReference type="Proteomes" id="UP000190080"/>
    </source>
</evidence>
<dbReference type="RefSeq" id="WP_079428733.1">
    <property type="nucleotide sequence ID" value="NZ_MZGV01000124.1"/>
</dbReference>
<organism evidence="2 3">
    <name type="scientific">Clostridium oryzae</name>
    <dbReference type="NCBI Taxonomy" id="1450648"/>
    <lineage>
        <taxon>Bacteria</taxon>
        <taxon>Bacillati</taxon>
        <taxon>Bacillota</taxon>
        <taxon>Clostridia</taxon>
        <taxon>Eubacteriales</taxon>
        <taxon>Clostridiaceae</taxon>
        <taxon>Clostridium</taxon>
    </lineage>
</organism>
<feature type="region of interest" description="Disordered" evidence="1">
    <location>
        <begin position="20"/>
        <end position="46"/>
    </location>
</feature>
<dbReference type="AlphaFoldDB" id="A0A1V4I5G0"/>
<feature type="region of interest" description="Disordered" evidence="1">
    <location>
        <begin position="202"/>
        <end position="241"/>
    </location>
</feature>
<feature type="compositionally biased region" description="Basic and acidic residues" evidence="1">
    <location>
        <begin position="92"/>
        <end position="115"/>
    </location>
</feature>
<evidence type="ECO:0000256" key="1">
    <source>
        <dbReference type="SAM" id="MobiDB-lite"/>
    </source>
</evidence>
<dbReference type="EMBL" id="MZGV01000124">
    <property type="protein sequence ID" value="OPJ54855.1"/>
    <property type="molecule type" value="Genomic_DNA"/>
</dbReference>
<sequence length="241" mass="27271">MYINSLNSSANNQYALRFQQKNDKTNGKTKNKATGNTMIDELQKQKEDLAKRKSELMEKAADNGNYSTVKDKIEDINKQIEQIDKQITELQKESAKKALDKKEEAKKDSSKKTDPNADDPDAEKSDATTEQMSNLLSVHGDMKTAQMAFSKEKSGKTRIAILDYEIKHDGRVSESVDGPKHKEMNAIKDRMKSWDKTISEKMKNINQEIKENSKDTNDKNVKDDKNSNSDKIVGSNISYVA</sequence>
<name>A0A1V4I5G0_9CLOT</name>
<keyword evidence="3" id="KW-1185">Reference proteome</keyword>
<accession>A0A1V4I5G0</accession>
<reference evidence="2 3" key="1">
    <citation type="submission" date="2017-03" db="EMBL/GenBank/DDBJ databases">
        <title>Genome sequence of Clostridium oryzae DSM 28571.</title>
        <authorList>
            <person name="Poehlein A."/>
            <person name="Daniel R."/>
        </authorList>
    </citation>
    <scope>NUCLEOTIDE SEQUENCE [LARGE SCALE GENOMIC DNA]</scope>
    <source>
        <strain evidence="2 3">DSM 28571</strain>
    </source>
</reference>
<dbReference type="STRING" id="1450648.CLORY_44930"/>
<gene>
    <name evidence="2" type="ORF">CLORY_44930</name>
</gene>
<evidence type="ECO:0000313" key="2">
    <source>
        <dbReference type="EMBL" id="OPJ54855.1"/>
    </source>
</evidence>
<proteinExistence type="predicted"/>